<dbReference type="EMBL" id="CAJFCV020000001">
    <property type="protein sequence ID" value="CAG9086580.1"/>
    <property type="molecule type" value="Genomic_DNA"/>
</dbReference>
<accession>A0A1I7RV98</accession>
<dbReference type="OrthoDB" id="5835493at2759"/>
<feature type="coiled-coil region" evidence="1">
    <location>
        <begin position="99"/>
        <end position="143"/>
    </location>
</feature>
<dbReference type="SMR" id="A0A1I7RV98"/>
<name>A0A1I7RV98_BURXY</name>
<gene>
    <name evidence="3" type="ORF">BXYJ_LOCUS1979</name>
</gene>
<evidence type="ECO:0000256" key="1">
    <source>
        <dbReference type="SAM" id="Coils"/>
    </source>
</evidence>
<feature type="domain" description="BAR" evidence="2">
    <location>
        <begin position="3"/>
        <end position="200"/>
    </location>
</feature>
<evidence type="ECO:0000259" key="2">
    <source>
        <dbReference type="Pfam" id="PF03114"/>
    </source>
</evidence>
<feature type="coiled-coil region" evidence="1">
    <location>
        <begin position="12"/>
        <end position="39"/>
    </location>
</feature>
<dbReference type="InterPro" id="IPR004148">
    <property type="entry name" value="BAR_dom"/>
</dbReference>
<dbReference type="SUPFAM" id="SSF103657">
    <property type="entry name" value="BAR/IMD domain-like"/>
    <property type="match status" value="1"/>
</dbReference>
<dbReference type="Pfam" id="PF03114">
    <property type="entry name" value="BAR"/>
    <property type="match status" value="1"/>
</dbReference>
<reference evidence="4" key="2">
    <citation type="submission" date="2020-08" db="EMBL/GenBank/DDBJ databases">
        <authorList>
            <person name="Kikuchi T."/>
        </authorList>
    </citation>
    <scope>NUCLEOTIDE SEQUENCE</scope>
    <source>
        <strain evidence="3">Ka4C1</strain>
    </source>
</reference>
<dbReference type="Proteomes" id="UP000659654">
    <property type="component" value="Unassembled WGS sequence"/>
</dbReference>
<evidence type="ECO:0000313" key="6">
    <source>
        <dbReference type="Proteomes" id="UP000659654"/>
    </source>
</evidence>
<keyword evidence="6" id="KW-1185">Reference proteome</keyword>
<sequence length="205" mass="23761">MNVQKTQMTHEFAEAIKAYDDYQQLAEDLAEKLQNVVQQNPPPGGFEAPPNEHPMEKVSNSLNLFATYLPAEKQPSVQATAEECKKLAQFHRQHQIKVNECIKNLLAFKETEYKELMQERKQLDKAREYMDTIKDEVKRAKTTEQVEKKAAIYEEAVTSFDQQATKVISLLEKLPEIKKTHQKELCAFFEAHLKYNEEVVKATMK</sequence>
<dbReference type="Proteomes" id="UP000582659">
    <property type="component" value="Unassembled WGS sequence"/>
</dbReference>
<evidence type="ECO:0000313" key="3">
    <source>
        <dbReference type="EMBL" id="CAD5210539.1"/>
    </source>
</evidence>
<evidence type="ECO:0000313" key="7">
    <source>
        <dbReference type="WBParaSite" id="BXY_0465900.1"/>
    </source>
</evidence>
<dbReference type="EMBL" id="CAJFDI010000001">
    <property type="protein sequence ID" value="CAD5210539.1"/>
    <property type="molecule type" value="Genomic_DNA"/>
</dbReference>
<dbReference type="Proteomes" id="UP000095284">
    <property type="component" value="Unplaced"/>
</dbReference>
<dbReference type="AlphaFoldDB" id="A0A1I7RV98"/>
<dbReference type="GO" id="GO:0005737">
    <property type="term" value="C:cytoplasm"/>
    <property type="evidence" value="ECO:0007669"/>
    <property type="project" value="InterPro"/>
</dbReference>
<protein>
    <submittedName>
        <fullName evidence="3">(pine wood nematode) hypothetical protein</fullName>
    </submittedName>
    <submittedName>
        <fullName evidence="7">BAR domain-containing protein</fullName>
    </submittedName>
</protein>
<dbReference type="WBParaSite" id="BXY_0465900.1">
    <property type="protein sequence ID" value="BXY_0465900.1"/>
    <property type="gene ID" value="BXY_0465900"/>
</dbReference>
<proteinExistence type="predicted"/>
<dbReference type="eggNOG" id="ENOG502SFFX">
    <property type="taxonomic scope" value="Eukaryota"/>
</dbReference>
<organism evidence="5 7">
    <name type="scientific">Bursaphelenchus xylophilus</name>
    <name type="common">Pinewood nematode worm</name>
    <name type="synonym">Aphelenchoides xylophilus</name>
    <dbReference type="NCBI Taxonomy" id="6326"/>
    <lineage>
        <taxon>Eukaryota</taxon>
        <taxon>Metazoa</taxon>
        <taxon>Ecdysozoa</taxon>
        <taxon>Nematoda</taxon>
        <taxon>Chromadorea</taxon>
        <taxon>Rhabditida</taxon>
        <taxon>Tylenchina</taxon>
        <taxon>Tylenchomorpha</taxon>
        <taxon>Aphelenchoidea</taxon>
        <taxon>Aphelenchoididae</taxon>
        <taxon>Bursaphelenchus</taxon>
    </lineage>
</organism>
<dbReference type="Gene3D" id="1.20.1270.60">
    <property type="entry name" value="Arfaptin homology (AH) domain/BAR domain"/>
    <property type="match status" value="1"/>
</dbReference>
<keyword evidence="1" id="KW-0175">Coiled coil</keyword>
<evidence type="ECO:0000313" key="4">
    <source>
        <dbReference type="EMBL" id="CAG9086580.1"/>
    </source>
</evidence>
<evidence type="ECO:0000313" key="5">
    <source>
        <dbReference type="Proteomes" id="UP000095284"/>
    </source>
</evidence>
<reference evidence="7" key="1">
    <citation type="submission" date="2016-11" db="UniProtKB">
        <authorList>
            <consortium name="WormBaseParasite"/>
        </authorList>
    </citation>
    <scope>IDENTIFICATION</scope>
</reference>
<dbReference type="InterPro" id="IPR027267">
    <property type="entry name" value="AH/BAR_dom_sf"/>
</dbReference>